<evidence type="ECO:0000256" key="9">
    <source>
        <dbReference type="ARBA" id="ARBA00022840"/>
    </source>
</evidence>
<proteinExistence type="predicted"/>
<dbReference type="InterPro" id="IPR002048">
    <property type="entry name" value="EF_hand_dom"/>
</dbReference>
<feature type="compositionally biased region" description="Basic residues" evidence="11">
    <location>
        <begin position="265"/>
        <end position="277"/>
    </location>
</feature>
<feature type="domain" description="Dynamin-type G" evidence="14">
    <location>
        <begin position="801"/>
        <end position="1032"/>
    </location>
</feature>
<dbReference type="InterPro" id="IPR040990">
    <property type="entry name" value="DUF5600"/>
</dbReference>
<dbReference type="InterPro" id="IPR000261">
    <property type="entry name" value="EH_dom"/>
</dbReference>
<evidence type="ECO:0000256" key="6">
    <source>
        <dbReference type="ARBA" id="ARBA00022741"/>
    </source>
</evidence>
<evidence type="ECO:0000256" key="2">
    <source>
        <dbReference type="ARBA" id="ARBA00004413"/>
    </source>
</evidence>
<dbReference type="Pfam" id="PF12763">
    <property type="entry name" value="EH"/>
    <property type="match status" value="1"/>
</dbReference>
<evidence type="ECO:0000259" key="13">
    <source>
        <dbReference type="PROSITE" id="PS50222"/>
    </source>
</evidence>
<keyword evidence="16" id="KW-1185">Reference proteome</keyword>
<keyword evidence="6" id="KW-0547">Nucleotide-binding</keyword>
<dbReference type="PANTHER" id="PTHR11216:SF31">
    <property type="entry name" value="AT21416P"/>
    <property type="match status" value="1"/>
</dbReference>
<dbReference type="PROSITE" id="PS00018">
    <property type="entry name" value="EF_HAND_1"/>
    <property type="match status" value="1"/>
</dbReference>
<evidence type="ECO:0000256" key="10">
    <source>
        <dbReference type="ARBA" id="ARBA00023136"/>
    </source>
</evidence>
<evidence type="ECO:0000256" key="1">
    <source>
        <dbReference type="ARBA" id="ARBA00004125"/>
    </source>
</evidence>
<keyword evidence="4" id="KW-0597">Phosphoprotein</keyword>
<reference evidence="15 16" key="1">
    <citation type="submission" date="2024-03" db="EMBL/GenBank/DDBJ databases">
        <title>Adaptation during the transition from Ophiocordyceps entomopathogen to insect associate is accompanied by gene loss and intensified selection.</title>
        <authorList>
            <person name="Ward C.M."/>
            <person name="Onetto C.A."/>
            <person name="Borneman A.R."/>
        </authorList>
    </citation>
    <scope>NUCLEOTIDE SEQUENCE [LARGE SCALE GENOMIC DNA]</scope>
    <source>
        <strain evidence="15">AWRI1</strain>
        <tissue evidence="15">Single Adult Female</tissue>
    </source>
</reference>
<dbReference type="GO" id="GO:0005509">
    <property type="term" value="F:calcium ion binding"/>
    <property type="evidence" value="ECO:0007669"/>
    <property type="project" value="InterPro"/>
</dbReference>
<dbReference type="SUPFAM" id="SSF47473">
    <property type="entry name" value="EF-hand"/>
    <property type="match status" value="1"/>
</dbReference>
<keyword evidence="10" id="KW-0472">Membrane</keyword>
<evidence type="ECO:0008006" key="17">
    <source>
        <dbReference type="Google" id="ProtNLM"/>
    </source>
</evidence>
<evidence type="ECO:0000313" key="15">
    <source>
        <dbReference type="EMBL" id="KAK7603178.1"/>
    </source>
</evidence>
<accession>A0AAN9TS91</accession>
<dbReference type="GO" id="GO:0005886">
    <property type="term" value="C:plasma membrane"/>
    <property type="evidence" value="ECO:0007669"/>
    <property type="project" value="UniProtKB-SubCell"/>
</dbReference>
<dbReference type="GO" id="GO:0005524">
    <property type="term" value="F:ATP binding"/>
    <property type="evidence" value="ECO:0007669"/>
    <property type="project" value="UniProtKB-KW"/>
</dbReference>
<dbReference type="Proteomes" id="UP001367676">
    <property type="component" value="Unassembled WGS sequence"/>
</dbReference>
<dbReference type="PROSITE" id="PS50222">
    <property type="entry name" value="EF_HAND_2"/>
    <property type="match status" value="1"/>
</dbReference>
<dbReference type="PROSITE" id="PS51718">
    <property type="entry name" value="G_DYNAMIN_2"/>
    <property type="match status" value="1"/>
</dbReference>
<evidence type="ECO:0000313" key="16">
    <source>
        <dbReference type="Proteomes" id="UP001367676"/>
    </source>
</evidence>
<keyword evidence="9" id="KW-0067">ATP-binding</keyword>
<dbReference type="CDD" id="cd00052">
    <property type="entry name" value="EH"/>
    <property type="match status" value="1"/>
</dbReference>
<feature type="domain" description="EH" evidence="12">
    <location>
        <begin position="1187"/>
        <end position="1275"/>
    </location>
</feature>
<evidence type="ECO:0000259" key="12">
    <source>
        <dbReference type="PROSITE" id="PS50031"/>
    </source>
</evidence>
<dbReference type="InterPro" id="IPR031692">
    <property type="entry name" value="EHD_N"/>
</dbReference>
<dbReference type="Gene3D" id="1.10.238.10">
    <property type="entry name" value="EF-hand"/>
    <property type="match status" value="1"/>
</dbReference>
<dbReference type="Pfam" id="PF16880">
    <property type="entry name" value="EHD_N"/>
    <property type="match status" value="1"/>
</dbReference>
<feature type="region of interest" description="Disordered" evidence="11">
    <location>
        <begin position="339"/>
        <end position="366"/>
    </location>
</feature>
<evidence type="ECO:0000256" key="4">
    <source>
        <dbReference type="ARBA" id="ARBA00022553"/>
    </source>
</evidence>
<dbReference type="AlphaFoldDB" id="A0AAN9TS91"/>
<dbReference type="Gene3D" id="1.10.268.20">
    <property type="match status" value="1"/>
</dbReference>
<keyword evidence="3" id="KW-1003">Cell membrane</keyword>
<dbReference type="Gene3D" id="3.40.50.300">
    <property type="entry name" value="P-loop containing nucleotide triphosphate hydrolases"/>
    <property type="match status" value="1"/>
</dbReference>
<dbReference type="SUPFAM" id="SSF52540">
    <property type="entry name" value="P-loop containing nucleoside triphosphate hydrolases"/>
    <property type="match status" value="1"/>
</dbReference>
<gene>
    <name evidence="15" type="ORF">V9T40_003177</name>
</gene>
<dbReference type="PROSITE" id="PS50031">
    <property type="entry name" value="EH"/>
    <property type="match status" value="1"/>
</dbReference>
<name>A0AAN9TS91_9HEMI</name>
<dbReference type="GO" id="GO:0006897">
    <property type="term" value="P:endocytosis"/>
    <property type="evidence" value="ECO:0007669"/>
    <property type="project" value="TreeGrafter"/>
</dbReference>
<keyword evidence="7" id="KW-0967">Endosome</keyword>
<sequence length="1275" mass="142895">MDKRIRVKDLAPFASIEDLSDDENAAERDKQKTILSNIEEEIKSSRVTSTSKKTNNGAAKVNLKMANATPRIDVWRASTASHQEDSSSERELILGKANSNLEVAFGEEIAFELSKSTEELSFYENEAAEKNRWKKSSSQVVLLNDMHREPWRRDSTCSGDLAFLPISGRTSRISSLGSIASGCSGVSNVSVKSHYSASSHPSRGSSPHRTSVETSFCGRKPVHSISIEDKYAEIISKQTCPSSISSKTRIIEDQTSAPKQLKSQSVRKSRSMPARKRPTIENPKTQKFVSLYSDEDDKSVATDADCAQVDVPATGPQPRARKTLPGLDPRTQIYIPLRGDSIEEKTTDTSRKKDTSTTGKSNPFSFRRMRPFTNSIILNFISKYDAFRESPKKTEPMPRQNMYEEFQKFISLRDDDDFSEGGPRNLQHPKVDCMALQVQRSRSLNENMASASVKDAAKLSESDMRKPASISSTLLTNLKQPPLHLSDPLLKQHHCDSNDTNSSHHSHTVLATTSSSTIPVTSTIISSHPSPLDHNTTRLAKSMTQLSCRPEDNSNSLLMNISTSSNTVFNSAYDDQYPLKCTYTSKSAKEIQSISADETKSRSSSFKSRFRTFFKKNSDLKTEKTYNTNKKTEFESKPLQIQKVQTSSTGDSVVIIPLHSLDYDYEAAAAVSKTTSKNGVSGKTVAVVNTSYGEQKKSPELIPKKVVKKASCHQTLTTEISSAVETILTTGEKIKSLAGNPVQCRVPSPITSIWIFFREQTVSYRDVHEGLKHSYKTKLLPLEQYYSLDRFHSPQLSDQDFDAKPMIMLMGQYSTGKTTLIRYLIEKDYPGIRIGPEPTTDRFIVIMGGEKEKFIPGNALVADSTKQFGPLSQFGNTFLSRFQCSIVPSPVLETVSFLDTPGILSGEKQRVDRGYDFTGVLQWFAERCDRIFLLFDANKLDISDEFRRSIESIRGYDEKIKIILNKADAVGHQELLRVYGALMWSLGKVLNTPEVARIYVGSFWSQPLHFDTNRRLFEDEEKDLFKDIQSLPRNSILRKINDLSKRARIAKAHACIIDSLHSEMPTFFGQDAKKKELIDSLSTIFENIQVKYKISPGDFPEIDKMKATLEVQNFDEFKPLHMGLIKGVEDMMSEDIPRIMNLIPVDESVEVKGGMFDAASNAGNPFGDNLFGGSENNSESEWIPSKYLTKYEAVYERLGKIDSKVSREDAKAELIKSKLPNSVLGRIWTLSDVDKDGSLDQEEFMLALFLVEMKLEGYDIPQTLPTHLIPPSKRL</sequence>
<organism evidence="15 16">
    <name type="scientific">Parthenolecanium corni</name>
    <dbReference type="NCBI Taxonomy" id="536013"/>
    <lineage>
        <taxon>Eukaryota</taxon>
        <taxon>Metazoa</taxon>
        <taxon>Ecdysozoa</taxon>
        <taxon>Arthropoda</taxon>
        <taxon>Hexapoda</taxon>
        <taxon>Insecta</taxon>
        <taxon>Pterygota</taxon>
        <taxon>Neoptera</taxon>
        <taxon>Paraneoptera</taxon>
        <taxon>Hemiptera</taxon>
        <taxon>Sternorrhyncha</taxon>
        <taxon>Coccoidea</taxon>
        <taxon>Coccidae</taxon>
        <taxon>Parthenolecanium</taxon>
    </lineage>
</organism>
<dbReference type="GO" id="GO:0005525">
    <property type="term" value="F:GTP binding"/>
    <property type="evidence" value="ECO:0007669"/>
    <property type="project" value="InterPro"/>
</dbReference>
<protein>
    <recommendedName>
        <fullName evidence="17">EH domain-containing protein 1</fullName>
    </recommendedName>
</protein>
<dbReference type="Pfam" id="PF18150">
    <property type="entry name" value="DUF5600"/>
    <property type="match status" value="1"/>
</dbReference>
<feature type="compositionally biased region" description="Polar residues" evidence="11">
    <location>
        <begin position="246"/>
        <end position="264"/>
    </location>
</feature>
<dbReference type="PANTHER" id="PTHR11216">
    <property type="entry name" value="EH DOMAIN"/>
    <property type="match status" value="1"/>
</dbReference>
<evidence type="ECO:0000256" key="3">
    <source>
        <dbReference type="ARBA" id="ARBA00022475"/>
    </source>
</evidence>
<comment type="caution">
    <text evidence="15">The sequence shown here is derived from an EMBL/GenBank/DDBJ whole genome shotgun (WGS) entry which is preliminary data.</text>
</comment>
<feature type="domain" description="EF-hand" evidence="13">
    <location>
        <begin position="1219"/>
        <end position="1254"/>
    </location>
</feature>
<comment type="subcellular location">
    <subcellularLocation>
        <location evidence="2">Cell membrane</location>
        <topology evidence="2">Peripheral membrane protein</topology>
        <orientation evidence="2">Cytoplasmic side</orientation>
    </subcellularLocation>
    <subcellularLocation>
        <location evidence="1">Endosome membrane</location>
        <topology evidence="1">Peripheral membrane protein</topology>
        <orientation evidence="1">Cytoplasmic side</orientation>
    </subcellularLocation>
</comment>
<dbReference type="EMBL" id="JBBCAQ010000006">
    <property type="protein sequence ID" value="KAK7603178.1"/>
    <property type="molecule type" value="Genomic_DNA"/>
</dbReference>
<evidence type="ECO:0000256" key="7">
    <source>
        <dbReference type="ARBA" id="ARBA00022753"/>
    </source>
</evidence>
<dbReference type="GO" id="GO:0016197">
    <property type="term" value="P:endosomal transport"/>
    <property type="evidence" value="ECO:0007669"/>
    <property type="project" value="TreeGrafter"/>
</dbReference>
<dbReference type="FunFam" id="3.40.50.300:FF:000147">
    <property type="entry name" value="EH domain-containing protein 1"/>
    <property type="match status" value="1"/>
</dbReference>
<evidence type="ECO:0000256" key="5">
    <source>
        <dbReference type="ARBA" id="ARBA00022723"/>
    </source>
</evidence>
<dbReference type="InterPro" id="IPR030381">
    <property type="entry name" value="G_DYNAMIN_dom"/>
</dbReference>
<dbReference type="InterPro" id="IPR018247">
    <property type="entry name" value="EF_Hand_1_Ca_BS"/>
</dbReference>
<evidence type="ECO:0000259" key="14">
    <source>
        <dbReference type="PROSITE" id="PS51718"/>
    </source>
</evidence>
<dbReference type="Pfam" id="PF00350">
    <property type="entry name" value="Dynamin_N"/>
    <property type="match status" value="1"/>
</dbReference>
<evidence type="ECO:0000256" key="8">
    <source>
        <dbReference type="ARBA" id="ARBA00022837"/>
    </source>
</evidence>
<keyword evidence="8" id="KW-0106">Calcium</keyword>
<dbReference type="InterPro" id="IPR011992">
    <property type="entry name" value="EF-hand-dom_pair"/>
</dbReference>
<feature type="region of interest" description="Disordered" evidence="11">
    <location>
        <begin position="194"/>
        <end position="215"/>
    </location>
</feature>
<dbReference type="CDD" id="cd09913">
    <property type="entry name" value="EHD"/>
    <property type="match status" value="1"/>
</dbReference>
<feature type="compositionally biased region" description="Basic and acidic residues" evidence="11">
    <location>
        <begin position="340"/>
        <end position="355"/>
    </location>
</feature>
<dbReference type="InterPro" id="IPR045063">
    <property type="entry name" value="Dynamin_N"/>
</dbReference>
<feature type="region of interest" description="Disordered" evidence="11">
    <location>
        <begin position="246"/>
        <end position="284"/>
    </location>
</feature>
<dbReference type="InterPro" id="IPR027417">
    <property type="entry name" value="P-loop_NTPase"/>
</dbReference>
<dbReference type="SMART" id="SM00027">
    <property type="entry name" value="EH"/>
    <property type="match status" value="1"/>
</dbReference>
<dbReference type="GO" id="GO:0010008">
    <property type="term" value="C:endosome membrane"/>
    <property type="evidence" value="ECO:0007669"/>
    <property type="project" value="UniProtKB-SubCell"/>
</dbReference>
<evidence type="ECO:0000256" key="11">
    <source>
        <dbReference type="SAM" id="MobiDB-lite"/>
    </source>
</evidence>
<keyword evidence="5" id="KW-0479">Metal-binding</keyword>
<feature type="compositionally biased region" description="Low complexity" evidence="11">
    <location>
        <begin position="194"/>
        <end position="209"/>
    </location>
</feature>